<dbReference type="RefSeq" id="WP_168113576.1">
    <property type="nucleotide sequence ID" value="NZ_BOON01000017.1"/>
</dbReference>
<evidence type="ECO:0000313" key="3">
    <source>
        <dbReference type="EMBL" id="GII22170.1"/>
    </source>
</evidence>
<reference evidence="3" key="1">
    <citation type="submission" date="2021-01" db="EMBL/GenBank/DDBJ databases">
        <title>Whole genome shotgun sequence of Planosporangium mesophilum NBRC 109066.</title>
        <authorList>
            <person name="Komaki H."/>
            <person name="Tamura T."/>
        </authorList>
    </citation>
    <scope>NUCLEOTIDE SEQUENCE</scope>
    <source>
        <strain evidence="3">NBRC 109066</strain>
    </source>
</reference>
<dbReference type="Proteomes" id="UP000599074">
    <property type="component" value="Unassembled WGS sequence"/>
</dbReference>
<accession>A0A8J3TIR3</accession>
<feature type="transmembrane region" description="Helical" evidence="1">
    <location>
        <begin position="241"/>
        <end position="263"/>
    </location>
</feature>
<gene>
    <name evidence="3" type="ORF">Pme01_17670</name>
</gene>
<sequence length="264" mass="28727">MRRRESNLIDEIERGALDSNVSLADTLRKCMILGGQAKSAELRAWASRELSGYGPDDELPEWRTVAAPLQMDGMNLRYRWKGQQISRWELPDFARDAIKDEVQLRVGVGQLEAMLRGADNGVVRLGLPGGAELVSYINHANGDAYQTIERIYWGVSTTAIDGVLDRIRTALTELVAELRHGMADDASVPSEELATQAFHVAVSGKGHRVTVTNAQASGEARSSVGQESELDSPALKRWARIGGAIVGLATILATVFAVLQYLAT</sequence>
<keyword evidence="1" id="KW-0812">Transmembrane</keyword>
<feature type="domain" description="AbiTii" evidence="2">
    <location>
        <begin position="8"/>
        <end position="182"/>
    </location>
</feature>
<proteinExistence type="predicted"/>
<comment type="caution">
    <text evidence="3">The sequence shown here is derived from an EMBL/GenBank/DDBJ whole genome shotgun (WGS) entry which is preliminary data.</text>
</comment>
<dbReference type="InterPro" id="IPR041304">
    <property type="entry name" value="AbiTii"/>
</dbReference>
<protein>
    <recommendedName>
        <fullName evidence="2">AbiTii domain-containing protein</fullName>
    </recommendedName>
</protein>
<name>A0A8J3TIR3_9ACTN</name>
<keyword evidence="1" id="KW-1133">Transmembrane helix</keyword>
<evidence type="ECO:0000259" key="2">
    <source>
        <dbReference type="Pfam" id="PF18864"/>
    </source>
</evidence>
<evidence type="ECO:0000313" key="4">
    <source>
        <dbReference type="Proteomes" id="UP000599074"/>
    </source>
</evidence>
<evidence type="ECO:0000256" key="1">
    <source>
        <dbReference type="SAM" id="Phobius"/>
    </source>
</evidence>
<dbReference type="EMBL" id="BOON01000017">
    <property type="protein sequence ID" value="GII22170.1"/>
    <property type="molecule type" value="Genomic_DNA"/>
</dbReference>
<organism evidence="3 4">
    <name type="scientific">Planosporangium mesophilum</name>
    <dbReference type="NCBI Taxonomy" id="689768"/>
    <lineage>
        <taxon>Bacteria</taxon>
        <taxon>Bacillati</taxon>
        <taxon>Actinomycetota</taxon>
        <taxon>Actinomycetes</taxon>
        <taxon>Micromonosporales</taxon>
        <taxon>Micromonosporaceae</taxon>
        <taxon>Planosporangium</taxon>
    </lineage>
</organism>
<keyword evidence="4" id="KW-1185">Reference proteome</keyword>
<dbReference type="AlphaFoldDB" id="A0A8J3TIR3"/>
<keyword evidence="1" id="KW-0472">Membrane</keyword>
<dbReference type="Pfam" id="PF18864">
    <property type="entry name" value="AbiTii"/>
    <property type="match status" value="1"/>
</dbReference>